<dbReference type="SUPFAM" id="SSF53448">
    <property type="entry name" value="Nucleotide-diphospho-sugar transferases"/>
    <property type="match status" value="1"/>
</dbReference>
<dbReference type="OrthoDB" id="409543at2759"/>
<dbReference type="AlphaFoldDB" id="A0A9N9RXW8"/>
<feature type="transmembrane region" description="Helical" evidence="7">
    <location>
        <begin position="12"/>
        <end position="36"/>
    </location>
</feature>
<evidence type="ECO:0000256" key="3">
    <source>
        <dbReference type="ARBA" id="ARBA00022676"/>
    </source>
</evidence>
<dbReference type="Pfam" id="PF04488">
    <property type="entry name" value="Gly_transf_sug"/>
    <property type="match status" value="1"/>
</dbReference>
<accession>A0A9N9RXW8</accession>
<evidence type="ECO:0000313" key="9">
    <source>
        <dbReference type="EMBL" id="CAG9805182.1"/>
    </source>
</evidence>
<name>A0A9N9RXW8_9DIPT</name>
<feature type="domain" description="Alpha 1,4-glycosyltransferase" evidence="8">
    <location>
        <begin position="213"/>
        <end position="335"/>
    </location>
</feature>
<comment type="subcellular location">
    <subcellularLocation>
        <location evidence="1">Golgi apparatus membrane</location>
        <topology evidence="1">Single-pass type II membrane protein</topology>
    </subcellularLocation>
</comment>
<dbReference type="InterPro" id="IPR007652">
    <property type="entry name" value="A1-4-GlycosylTfrase_dom"/>
</dbReference>
<evidence type="ECO:0000256" key="4">
    <source>
        <dbReference type="ARBA" id="ARBA00022679"/>
    </source>
</evidence>
<proteinExistence type="inferred from homology"/>
<dbReference type="PANTHER" id="PTHR12042">
    <property type="entry name" value="LACTOSYLCERAMIDE 4-ALPHA-GALACTOSYLTRANSFERASE ALPHA- 1,4-GALACTOSYLTRANSFERASE"/>
    <property type="match status" value="1"/>
</dbReference>
<keyword evidence="4" id="KW-0808">Transferase</keyword>
<evidence type="ECO:0000256" key="1">
    <source>
        <dbReference type="ARBA" id="ARBA00004323"/>
    </source>
</evidence>
<sequence>MERRKKFRKRQTILLFLFILILALTISFFILSHFVFNCELKIVFAENFNEIDPEFLTNGTIYFMETHNCIDHQITAREACAIESAAFMNPDEKIVVLFLTPDDHIRLKSWDDFKPILSYKNVHLKYITMREFTKDTKIEKWLETEALKSSKYIVSHTSDILRYVLLYKYSGVYLDLDVITVDSLKNLDLPNYACYHVDGGVINSGIMKLSGKEGKKFADMMINEIVDNYDGSEYNNLGPAVITKTVKKYCDVQNLTDFYGCKDFKVLHQSSCYAVGWHEWFKLFKEQYADEAMQKIKKSFFVHLWNSTNKGRTISKFNDAALNRIAAKFCPKVFESEVIKL</sequence>
<dbReference type="GO" id="GO:0000139">
    <property type="term" value="C:Golgi membrane"/>
    <property type="evidence" value="ECO:0007669"/>
    <property type="project" value="UniProtKB-SubCell"/>
</dbReference>
<dbReference type="InterPro" id="IPR029044">
    <property type="entry name" value="Nucleotide-diphossugar_trans"/>
</dbReference>
<organism evidence="9 10">
    <name type="scientific">Chironomus riparius</name>
    <dbReference type="NCBI Taxonomy" id="315576"/>
    <lineage>
        <taxon>Eukaryota</taxon>
        <taxon>Metazoa</taxon>
        <taxon>Ecdysozoa</taxon>
        <taxon>Arthropoda</taxon>
        <taxon>Hexapoda</taxon>
        <taxon>Insecta</taxon>
        <taxon>Pterygota</taxon>
        <taxon>Neoptera</taxon>
        <taxon>Endopterygota</taxon>
        <taxon>Diptera</taxon>
        <taxon>Nematocera</taxon>
        <taxon>Chironomoidea</taxon>
        <taxon>Chironomidae</taxon>
        <taxon>Chironominae</taxon>
        <taxon>Chironomus</taxon>
    </lineage>
</organism>
<evidence type="ECO:0000256" key="7">
    <source>
        <dbReference type="SAM" id="Phobius"/>
    </source>
</evidence>
<comment type="similarity">
    <text evidence="2">Belongs to the glycosyltransferase 32 family.</text>
</comment>
<dbReference type="Pfam" id="PF04572">
    <property type="entry name" value="Gb3_synth"/>
    <property type="match status" value="1"/>
</dbReference>
<keyword evidence="7" id="KW-0812">Transmembrane</keyword>
<keyword evidence="10" id="KW-1185">Reference proteome</keyword>
<evidence type="ECO:0000256" key="6">
    <source>
        <dbReference type="ARBA" id="ARBA00023136"/>
    </source>
</evidence>
<evidence type="ECO:0000259" key="8">
    <source>
        <dbReference type="Pfam" id="PF04572"/>
    </source>
</evidence>
<dbReference type="GO" id="GO:0006688">
    <property type="term" value="P:glycosphingolipid biosynthetic process"/>
    <property type="evidence" value="ECO:0007669"/>
    <property type="project" value="TreeGrafter"/>
</dbReference>
<protein>
    <recommendedName>
        <fullName evidence="8">Alpha 1,4-glycosyltransferase domain-containing protein</fullName>
    </recommendedName>
</protein>
<evidence type="ECO:0000256" key="2">
    <source>
        <dbReference type="ARBA" id="ARBA00009003"/>
    </source>
</evidence>
<dbReference type="Proteomes" id="UP001153620">
    <property type="component" value="Chromosome 2"/>
</dbReference>
<reference evidence="9" key="2">
    <citation type="submission" date="2022-10" db="EMBL/GenBank/DDBJ databases">
        <authorList>
            <consortium name="ENA_rothamsted_submissions"/>
            <consortium name="culmorum"/>
            <person name="King R."/>
        </authorList>
    </citation>
    <scope>NUCLEOTIDE SEQUENCE</scope>
</reference>
<keyword evidence="5" id="KW-0333">Golgi apparatus</keyword>
<dbReference type="PANTHER" id="PTHR12042:SF21">
    <property type="entry name" value="ALPHA1,4-GALACTOSYLTRANSFERASE 1-RELATED"/>
    <property type="match status" value="1"/>
</dbReference>
<keyword evidence="6 7" id="KW-0472">Membrane</keyword>
<dbReference type="Gene3D" id="3.90.550.20">
    <property type="match status" value="1"/>
</dbReference>
<dbReference type="InterPro" id="IPR007577">
    <property type="entry name" value="GlycoTrfase_DXD_sugar-bd_CS"/>
</dbReference>
<evidence type="ECO:0000256" key="5">
    <source>
        <dbReference type="ARBA" id="ARBA00023034"/>
    </source>
</evidence>
<reference evidence="9" key="1">
    <citation type="submission" date="2022-01" db="EMBL/GenBank/DDBJ databases">
        <authorList>
            <person name="King R."/>
        </authorList>
    </citation>
    <scope>NUCLEOTIDE SEQUENCE</scope>
</reference>
<dbReference type="EMBL" id="OU895878">
    <property type="protein sequence ID" value="CAG9805182.1"/>
    <property type="molecule type" value="Genomic_DNA"/>
</dbReference>
<dbReference type="InterPro" id="IPR051981">
    <property type="entry name" value="Glycosyltransf_32"/>
</dbReference>
<keyword evidence="3" id="KW-0328">Glycosyltransferase</keyword>
<keyword evidence="7" id="KW-1133">Transmembrane helix</keyword>
<gene>
    <name evidence="9" type="ORF">CHIRRI_LOCUS8059</name>
</gene>
<dbReference type="GO" id="GO:0035248">
    <property type="term" value="F:alpha-1,4-N-acetylgalactosaminyltransferase activity"/>
    <property type="evidence" value="ECO:0007669"/>
    <property type="project" value="TreeGrafter"/>
</dbReference>
<evidence type="ECO:0000313" key="10">
    <source>
        <dbReference type="Proteomes" id="UP001153620"/>
    </source>
</evidence>